<gene>
    <name evidence="1" type="ORF">ATK36_3049</name>
</gene>
<proteinExistence type="predicted"/>
<sequence>MPVDAHYGTMAEARTHFKDLLDAAEAGIPKTVQREQLRAVMVDAERLRYFLTAMRPSKAQAVAEADGWSVLLPGLPIAADGATFDEALDETVIALREYAADWADHLRHAPNHRDNWGLVQIIDLSTDAQLKDWLQA</sequence>
<dbReference type="EMBL" id="PDJK01000002">
    <property type="protein sequence ID" value="PFG47981.1"/>
    <property type="molecule type" value="Genomic_DNA"/>
</dbReference>
<accession>A0A2A9FB32</accession>
<evidence type="ECO:0008006" key="3">
    <source>
        <dbReference type="Google" id="ProtNLM"/>
    </source>
</evidence>
<dbReference type="Proteomes" id="UP000243542">
    <property type="component" value="Unassembled WGS sequence"/>
</dbReference>
<dbReference type="RefSeq" id="WP_098512026.1">
    <property type="nucleotide sequence ID" value="NZ_JBIAKZ010000017.1"/>
</dbReference>
<reference evidence="1 2" key="1">
    <citation type="submission" date="2017-10" db="EMBL/GenBank/DDBJ databases">
        <title>Sequencing the genomes of 1000 actinobacteria strains.</title>
        <authorList>
            <person name="Klenk H.-P."/>
        </authorList>
    </citation>
    <scope>NUCLEOTIDE SEQUENCE [LARGE SCALE GENOMIC DNA]</scope>
    <source>
        <strain evidence="1 2">DSM 46092</strain>
    </source>
</reference>
<keyword evidence="2" id="KW-1185">Reference proteome</keyword>
<dbReference type="AlphaFoldDB" id="A0A2A9FB32"/>
<evidence type="ECO:0000313" key="1">
    <source>
        <dbReference type="EMBL" id="PFG47981.1"/>
    </source>
</evidence>
<organism evidence="1 2">
    <name type="scientific">Amycolatopsis sulphurea</name>
    <dbReference type="NCBI Taxonomy" id="76022"/>
    <lineage>
        <taxon>Bacteria</taxon>
        <taxon>Bacillati</taxon>
        <taxon>Actinomycetota</taxon>
        <taxon>Actinomycetes</taxon>
        <taxon>Pseudonocardiales</taxon>
        <taxon>Pseudonocardiaceae</taxon>
        <taxon>Amycolatopsis</taxon>
    </lineage>
</organism>
<evidence type="ECO:0000313" key="2">
    <source>
        <dbReference type="Proteomes" id="UP000243542"/>
    </source>
</evidence>
<protein>
    <recommendedName>
        <fullName evidence="3">Prevent-host-death protein</fullName>
    </recommendedName>
</protein>
<comment type="caution">
    <text evidence="1">The sequence shown here is derived from an EMBL/GenBank/DDBJ whole genome shotgun (WGS) entry which is preliminary data.</text>
</comment>
<name>A0A2A9FB32_9PSEU</name>
<dbReference type="Gene3D" id="3.30.160.620">
    <property type="match status" value="1"/>
</dbReference>